<dbReference type="GO" id="GO:0005524">
    <property type="term" value="F:ATP binding"/>
    <property type="evidence" value="ECO:0007669"/>
    <property type="project" value="UniProtKB-UniRule"/>
</dbReference>
<feature type="binding site" evidence="11">
    <location>
        <position position="34"/>
    </location>
    <ligand>
        <name>UDP-N-acetyl-alpha-D-muramoyl-L-alanyl-D-glutamate</name>
        <dbReference type="ChEBI" id="CHEBI:83900"/>
    </ligand>
</feature>
<feature type="modified residue" description="N6-carboxylysine" evidence="11">
    <location>
        <position position="233"/>
    </location>
</feature>
<comment type="cofactor">
    <cofactor evidence="11">
        <name>Mg(2+)</name>
        <dbReference type="ChEBI" id="CHEBI:18420"/>
    </cofactor>
</comment>
<evidence type="ECO:0000256" key="3">
    <source>
        <dbReference type="ARBA" id="ARBA00022598"/>
    </source>
</evidence>
<keyword evidence="9 11" id="KW-0131">Cell cycle</keyword>
<comment type="PTM">
    <text evidence="11">Carboxylation is probably crucial for Mg(2+) binding and, consequently, for the gamma-phosphate positioning of ATP.</text>
</comment>
<keyword evidence="8 11" id="KW-0573">Peptidoglycan synthesis</keyword>
<accession>Q31I64</accession>
<dbReference type="GO" id="GO:0005737">
    <property type="term" value="C:cytoplasm"/>
    <property type="evidence" value="ECO:0007669"/>
    <property type="project" value="UniProtKB-SubCell"/>
</dbReference>
<evidence type="ECO:0000256" key="4">
    <source>
        <dbReference type="ARBA" id="ARBA00022618"/>
    </source>
</evidence>
<dbReference type="UniPathway" id="UPA00219"/>
<dbReference type="GO" id="GO:0051301">
    <property type="term" value="P:cell division"/>
    <property type="evidence" value="ECO:0007669"/>
    <property type="project" value="UniProtKB-KW"/>
</dbReference>
<evidence type="ECO:0000256" key="9">
    <source>
        <dbReference type="ARBA" id="ARBA00023306"/>
    </source>
</evidence>
<protein>
    <recommendedName>
        <fullName evidence="11">UDP-N-acetylmuramoyl-L-alanyl-D-glutamate--2,6-diaminopimelate ligase</fullName>
        <ecNumber evidence="11">6.3.2.13</ecNumber>
    </recommendedName>
    <alternativeName>
        <fullName evidence="11">Meso-A2pm-adding enzyme</fullName>
    </alternativeName>
    <alternativeName>
        <fullName evidence="11">Meso-diaminopimelate-adding enzyme</fullName>
    </alternativeName>
    <alternativeName>
        <fullName evidence="11">UDP-MurNAc-L-Ala-D-Glu:meso-diaminopimelate ligase</fullName>
    </alternativeName>
    <alternativeName>
        <fullName evidence="11">UDP-MurNAc-tripeptide synthetase</fullName>
    </alternativeName>
    <alternativeName>
        <fullName evidence="11">UDP-N-acetylmuramyl-tripeptide synthetase</fullName>
    </alternativeName>
</protein>
<feature type="binding site" evidence="11">
    <location>
        <position position="398"/>
    </location>
    <ligand>
        <name>meso-2,6-diaminopimelate</name>
        <dbReference type="ChEBI" id="CHEBI:57791"/>
    </ligand>
</feature>
<dbReference type="HOGENOM" id="CLU_022291_3_2_6"/>
<dbReference type="SUPFAM" id="SSF53623">
    <property type="entry name" value="MurD-like peptide ligases, catalytic domain"/>
    <property type="match status" value="1"/>
</dbReference>
<dbReference type="AlphaFoldDB" id="Q31I64"/>
<keyword evidence="3 11" id="KW-0436">Ligase</keyword>
<dbReference type="GO" id="GO:0008360">
    <property type="term" value="P:regulation of cell shape"/>
    <property type="evidence" value="ECO:0007669"/>
    <property type="project" value="UniProtKB-KW"/>
</dbReference>
<feature type="domain" description="Mur ligase N-terminal catalytic" evidence="13">
    <location>
        <begin position="27"/>
        <end position="110"/>
    </location>
</feature>
<dbReference type="PANTHER" id="PTHR23135">
    <property type="entry name" value="MUR LIGASE FAMILY MEMBER"/>
    <property type="match status" value="1"/>
</dbReference>
<dbReference type="Pfam" id="PF02875">
    <property type="entry name" value="Mur_ligase_C"/>
    <property type="match status" value="1"/>
</dbReference>
<comment type="caution">
    <text evidence="11">Lacks conserved residue(s) required for the propagation of feature annotation.</text>
</comment>
<feature type="binding site" evidence="11">
    <location>
        <begin position="166"/>
        <end position="167"/>
    </location>
    <ligand>
        <name>UDP-N-acetyl-alpha-D-muramoyl-L-alanyl-D-glutamate</name>
        <dbReference type="ChEBI" id="CHEBI:83900"/>
    </ligand>
</feature>
<dbReference type="InterPro" id="IPR000713">
    <property type="entry name" value="Mur_ligase_N"/>
</dbReference>
<comment type="subcellular location">
    <subcellularLocation>
        <location evidence="11 12">Cytoplasm</location>
    </subcellularLocation>
</comment>
<name>Q31I64_HYDCU</name>
<dbReference type="PANTHER" id="PTHR23135:SF4">
    <property type="entry name" value="UDP-N-ACETYLMURAMOYL-L-ALANYL-D-GLUTAMATE--2,6-DIAMINOPIMELATE LIGASE MURE HOMOLOG, CHLOROPLASTIC"/>
    <property type="match status" value="1"/>
</dbReference>
<reference evidence="16" key="1">
    <citation type="submission" date="2006-07" db="EMBL/GenBank/DDBJ databases">
        <title>Complete sequence of Thiomicrospira crunogena XCL-2.</title>
        <authorList>
            <consortium name="US DOE Joint Genome Institute"/>
            <person name="Copeland A."/>
            <person name="Lucas S."/>
            <person name="Lapidus A."/>
            <person name="Barry K."/>
            <person name="Detter J.C."/>
            <person name="Glavina del Rio T."/>
            <person name="Hammon N."/>
            <person name="Israni S."/>
            <person name="Dalin E."/>
            <person name="Tice H."/>
            <person name="Pitluck S."/>
            <person name="Chain P."/>
            <person name="Malfatti S."/>
            <person name="Shin M."/>
            <person name="Vergez L."/>
            <person name="Schmutz J."/>
            <person name="Larimer F."/>
            <person name="Land M."/>
            <person name="Hauser L."/>
            <person name="Kyrpides N."/>
            <person name="Lykidis A."/>
            <person name="Scott K.M."/>
            <person name="Sievert S."/>
            <person name="Kerfeld C."/>
            <person name="Freyermuth S."/>
            <person name="Dobrinski K."/>
            <person name="Boller A."/>
            <person name="Fitzpatrick K."/>
            <person name="Thoma P."/>
            <person name="Moore J."/>
            <person name="Richardson P."/>
        </authorList>
    </citation>
    <scope>NUCLEOTIDE SEQUENCE</scope>
    <source>
        <strain evidence="16">XCL-2</strain>
    </source>
</reference>
<dbReference type="PROSITE" id="PS01011">
    <property type="entry name" value="FOLYLPOLYGLU_SYNT_1"/>
    <property type="match status" value="1"/>
</dbReference>
<feature type="binding site" evidence="11">
    <location>
        <position position="471"/>
    </location>
    <ligand>
        <name>meso-2,6-diaminopimelate</name>
        <dbReference type="ChEBI" id="CHEBI:57791"/>
    </ligand>
</feature>
<keyword evidence="5 11" id="KW-0547">Nucleotide-binding</keyword>
<keyword evidence="11" id="KW-0460">Magnesium</keyword>
<evidence type="ECO:0000256" key="6">
    <source>
        <dbReference type="ARBA" id="ARBA00022840"/>
    </source>
</evidence>
<feature type="domain" description="Mur ligase central" evidence="15">
    <location>
        <begin position="122"/>
        <end position="323"/>
    </location>
</feature>
<dbReference type="Gene3D" id="3.40.1190.10">
    <property type="entry name" value="Mur-like, catalytic domain"/>
    <property type="match status" value="1"/>
</dbReference>
<dbReference type="InterPro" id="IPR036565">
    <property type="entry name" value="Mur-like_cat_sf"/>
</dbReference>
<evidence type="ECO:0000256" key="5">
    <source>
        <dbReference type="ARBA" id="ARBA00022741"/>
    </source>
</evidence>
<feature type="binding site" evidence="11">
    <location>
        <position position="475"/>
    </location>
    <ligand>
        <name>meso-2,6-diaminopimelate</name>
        <dbReference type="ChEBI" id="CHEBI:57791"/>
    </ligand>
</feature>
<keyword evidence="10 11" id="KW-0961">Cell wall biogenesis/degradation</keyword>
<evidence type="ECO:0000256" key="11">
    <source>
        <dbReference type="HAMAP-Rule" id="MF_00208"/>
    </source>
</evidence>
<dbReference type="SUPFAM" id="SSF53244">
    <property type="entry name" value="MurD-like peptide ligases, peptide-binding domain"/>
    <property type="match status" value="1"/>
</dbReference>
<feature type="short sequence motif" description="Meso-diaminopimelate recognition motif" evidence="11">
    <location>
        <begin position="422"/>
        <end position="425"/>
    </location>
</feature>
<proteinExistence type="inferred from homology"/>
<keyword evidence="7 11" id="KW-0133">Cell shape</keyword>
<dbReference type="InterPro" id="IPR036615">
    <property type="entry name" value="Mur_ligase_C_dom_sf"/>
</dbReference>
<feature type="binding site" evidence="11">
    <location>
        <begin position="124"/>
        <end position="130"/>
    </location>
    <ligand>
        <name>ATP</name>
        <dbReference type="ChEBI" id="CHEBI:30616"/>
    </ligand>
</feature>
<evidence type="ECO:0000256" key="10">
    <source>
        <dbReference type="ARBA" id="ARBA00023316"/>
    </source>
</evidence>
<keyword evidence="6 11" id="KW-0067">ATP-binding</keyword>
<dbReference type="GO" id="GO:0008765">
    <property type="term" value="F:UDP-N-acetylmuramoylalanyl-D-glutamate-2,6-diaminopimelate ligase activity"/>
    <property type="evidence" value="ECO:0007669"/>
    <property type="project" value="UniProtKB-UniRule"/>
</dbReference>
<dbReference type="STRING" id="317025.Tcr_0563"/>
<dbReference type="KEGG" id="tcx:Tcr_0563"/>
<sequence>MKQLADILSFFKLPESVLVNGATEVDVSALTIDSRQVERGTAFIALQGGQSHGMAHAEQAIKQGASCILTDRAGLVEFNHSHQQPLNKTCPVIEVGSLNQQLATFAKWFYDAPSERVNVIGVTGTNGKTSSSHYIAQMLTALNQKVALLGTLGNGWFGNLHPSINTTVDVVRLNHLLNGFAEEQADYVVMEVSSHAIELGRIKGIDFDVLAMTQVTRDHLDFHKTEEAYQAAKKKLFLTYSSRYQVINADDKVGQALFHELSNKDTIVRYSQQTAQADIVCLDSHLSRTGIHGTFTLQGGSIPFDVPLMGQFNLENVLCAVSVMAACGFEWHRIQKALVFVKAVKGRMELLTQPGYPSVLIDYAHTPDALEAILKAVQHHVSDRDATVWVVFGCGGDRDTGKRPLMGEIAETYANEVVLTDDNPRTELPDAIVADIKKGMHRSVHVVHDRPEAIAFAIKKASSHDIVVIAGKGHEDYQEIQGKRWPMSDQKIVKDLLSMAEVSMV</sequence>
<dbReference type="InterPro" id="IPR004101">
    <property type="entry name" value="Mur_ligase_C"/>
</dbReference>
<organism evidence="16">
    <name type="scientific">Hydrogenovibrio crunogenus (strain DSM 25203 / XCL-2)</name>
    <name type="common">Thiomicrospira crunogena</name>
    <dbReference type="NCBI Taxonomy" id="317025"/>
    <lineage>
        <taxon>Bacteria</taxon>
        <taxon>Pseudomonadati</taxon>
        <taxon>Pseudomonadota</taxon>
        <taxon>Gammaproteobacteria</taxon>
        <taxon>Thiotrichales</taxon>
        <taxon>Piscirickettsiaceae</taxon>
        <taxon>Hydrogenovibrio</taxon>
    </lineage>
</organism>
<dbReference type="EC" id="6.3.2.13" evidence="11"/>
<dbReference type="Gene3D" id="3.40.1390.10">
    <property type="entry name" value="MurE/MurF, N-terminal domain"/>
    <property type="match status" value="1"/>
</dbReference>
<feature type="domain" description="Mur ligase C-terminal" evidence="14">
    <location>
        <begin position="346"/>
        <end position="473"/>
    </location>
</feature>
<feature type="binding site" evidence="11">
    <location>
        <position position="193"/>
    </location>
    <ligand>
        <name>UDP-N-acetyl-alpha-D-muramoyl-L-alanyl-D-glutamate</name>
        <dbReference type="ChEBI" id="CHEBI:83900"/>
    </ligand>
</feature>
<dbReference type="Gene3D" id="3.90.190.20">
    <property type="entry name" value="Mur ligase, C-terminal domain"/>
    <property type="match status" value="1"/>
</dbReference>
<dbReference type="InterPro" id="IPR005761">
    <property type="entry name" value="UDP-N-AcMur-Glu-dNH2Pim_ligase"/>
</dbReference>
<feature type="binding site" evidence="11">
    <location>
        <position position="165"/>
    </location>
    <ligand>
        <name>UDP-N-acetyl-alpha-D-muramoyl-L-alanyl-D-glutamate</name>
        <dbReference type="ChEBI" id="CHEBI:83900"/>
    </ligand>
</feature>
<evidence type="ECO:0000259" key="13">
    <source>
        <dbReference type="Pfam" id="PF01225"/>
    </source>
</evidence>
<dbReference type="OrthoDB" id="9800958at2"/>
<comment type="function">
    <text evidence="11">Catalyzes the addition of meso-diaminopimelic acid to the nucleotide precursor UDP-N-acetylmuramoyl-L-alanyl-D-glutamate (UMAG) in the biosynthesis of bacterial cell-wall peptidoglycan.</text>
</comment>
<evidence type="ECO:0000259" key="15">
    <source>
        <dbReference type="Pfam" id="PF08245"/>
    </source>
</evidence>
<evidence type="ECO:0000313" key="16">
    <source>
        <dbReference type="EMBL" id="ABB41159.1"/>
    </source>
</evidence>
<evidence type="ECO:0000256" key="7">
    <source>
        <dbReference type="ARBA" id="ARBA00022960"/>
    </source>
</evidence>
<feature type="binding site" evidence="11">
    <location>
        <position position="201"/>
    </location>
    <ligand>
        <name>UDP-N-acetyl-alpha-D-muramoyl-L-alanyl-D-glutamate</name>
        <dbReference type="ChEBI" id="CHEBI:83900"/>
    </ligand>
</feature>
<dbReference type="GO" id="GO:0000287">
    <property type="term" value="F:magnesium ion binding"/>
    <property type="evidence" value="ECO:0007669"/>
    <property type="project" value="UniProtKB-UniRule"/>
</dbReference>
<dbReference type="Pfam" id="PF01225">
    <property type="entry name" value="Mur_ligase"/>
    <property type="match status" value="1"/>
</dbReference>
<comment type="similarity">
    <text evidence="1 11">Belongs to the MurCDEF family. MurE subfamily.</text>
</comment>
<dbReference type="InterPro" id="IPR013221">
    <property type="entry name" value="Mur_ligase_cen"/>
</dbReference>
<dbReference type="GO" id="GO:0004326">
    <property type="term" value="F:tetrahydrofolylpolyglutamate synthase activity"/>
    <property type="evidence" value="ECO:0007669"/>
    <property type="project" value="InterPro"/>
</dbReference>
<dbReference type="GO" id="GO:0009252">
    <property type="term" value="P:peptidoglycan biosynthetic process"/>
    <property type="evidence" value="ECO:0007669"/>
    <property type="project" value="UniProtKB-UniRule"/>
</dbReference>
<evidence type="ECO:0000256" key="2">
    <source>
        <dbReference type="ARBA" id="ARBA00022490"/>
    </source>
</evidence>
<comment type="catalytic activity">
    <reaction evidence="11">
        <text>UDP-N-acetyl-alpha-D-muramoyl-L-alanyl-D-glutamate + meso-2,6-diaminopimelate + ATP = UDP-N-acetyl-alpha-D-muramoyl-L-alanyl-gamma-D-glutamyl-meso-2,6-diaminopimelate + ADP + phosphate + H(+)</text>
        <dbReference type="Rhea" id="RHEA:23676"/>
        <dbReference type="ChEBI" id="CHEBI:15378"/>
        <dbReference type="ChEBI" id="CHEBI:30616"/>
        <dbReference type="ChEBI" id="CHEBI:43474"/>
        <dbReference type="ChEBI" id="CHEBI:57791"/>
        <dbReference type="ChEBI" id="CHEBI:83900"/>
        <dbReference type="ChEBI" id="CHEBI:83905"/>
        <dbReference type="ChEBI" id="CHEBI:456216"/>
        <dbReference type="EC" id="6.3.2.13"/>
    </reaction>
</comment>
<dbReference type="SUPFAM" id="SSF63418">
    <property type="entry name" value="MurE/MurF N-terminal domain"/>
    <property type="match status" value="1"/>
</dbReference>
<evidence type="ECO:0000256" key="1">
    <source>
        <dbReference type="ARBA" id="ARBA00005898"/>
    </source>
</evidence>
<dbReference type="HAMAP" id="MF_00208">
    <property type="entry name" value="MurE"/>
    <property type="match status" value="1"/>
</dbReference>
<dbReference type="Pfam" id="PF08245">
    <property type="entry name" value="Mur_ligase_M"/>
    <property type="match status" value="1"/>
</dbReference>
<feature type="binding site" evidence="11">
    <location>
        <begin position="422"/>
        <end position="425"/>
    </location>
    <ligand>
        <name>meso-2,6-diaminopimelate</name>
        <dbReference type="ChEBI" id="CHEBI:57791"/>
    </ligand>
</feature>
<dbReference type="EMBL" id="CP000109">
    <property type="protein sequence ID" value="ABB41159.1"/>
    <property type="molecule type" value="Genomic_DNA"/>
</dbReference>
<dbReference type="NCBIfam" id="TIGR01085">
    <property type="entry name" value="murE"/>
    <property type="match status" value="1"/>
</dbReference>
<keyword evidence="4 11" id="KW-0132">Cell division</keyword>
<dbReference type="eggNOG" id="COG0769">
    <property type="taxonomic scope" value="Bacteria"/>
</dbReference>
<dbReference type="GO" id="GO:0071555">
    <property type="term" value="P:cell wall organization"/>
    <property type="evidence" value="ECO:0007669"/>
    <property type="project" value="UniProtKB-KW"/>
</dbReference>
<evidence type="ECO:0000256" key="12">
    <source>
        <dbReference type="RuleBase" id="RU004135"/>
    </source>
</evidence>
<dbReference type="InterPro" id="IPR035911">
    <property type="entry name" value="MurE/MurF_N"/>
</dbReference>
<keyword evidence="2 11" id="KW-0963">Cytoplasm</keyword>
<gene>
    <name evidence="11" type="primary">murE</name>
    <name evidence="16" type="ordered locus">Tcr_0563</name>
</gene>
<evidence type="ECO:0000259" key="14">
    <source>
        <dbReference type="Pfam" id="PF02875"/>
    </source>
</evidence>
<dbReference type="InterPro" id="IPR018109">
    <property type="entry name" value="Folylpolyglutamate_synth_CS"/>
</dbReference>
<evidence type="ECO:0000256" key="8">
    <source>
        <dbReference type="ARBA" id="ARBA00022984"/>
    </source>
</evidence>
<dbReference type="NCBIfam" id="NF001126">
    <property type="entry name" value="PRK00139.1-4"/>
    <property type="match status" value="1"/>
</dbReference>
<comment type="pathway">
    <text evidence="11 12">Cell wall biogenesis; peptidoglycan biosynthesis.</text>
</comment>